<dbReference type="Pfam" id="PF00353">
    <property type="entry name" value="HemolysinCabind"/>
    <property type="match status" value="2"/>
</dbReference>
<dbReference type="InterPro" id="IPR018511">
    <property type="entry name" value="Hemolysin-typ_Ca-bd_CS"/>
</dbReference>
<dbReference type="GO" id="GO:0005509">
    <property type="term" value="F:calcium ion binding"/>
    <property type="evidence" value="ECO:0007669"/>
    <property type="project" value="InterPro"/>
</dbReference>
<dbReference type="EMBL" id="FQZA01000007">
    <property type="protein sequence ID" value="SHJ32329.1"/>
    <property type="molecule type" value="Genomic_DNA"/>
</dbReference>
<dbReference type="PROSITE" id="PS00330">
    <property type="entry name" value="HEMOLYSIN_CALCIUM"/>
    <property type="match status" value="1"/>
</dbReference>
<keyword evidence="2" id="KW-1185">Reference proteome</keyword>
<dbReference type="InterPro" id="IPR011049">
    <property type="entry name" value="Serralysin-like_metalloprot_C"/>
</dbReference>
<gene>
    <name evidence="1" type="ORF">SAMN04488012_107131</name>
</gene>
<accession>A0A1M6ICX0</accession>
<dbReference type="SUPFAM" id="SSF89260">
    <property type="entry name" value="Collagen-binding domain"/>
    <property type="match status" value="1"/>
</dbReference>
<name>A0A1M6ICX0_9RHOB</name>
<evidence type="ECO:0000313" key="2">
    <source>
        <dbReference type="Proteomes" id="UP000184040"/>
    </source>
</evidence>
<evidence type="ECO:0000313" key="1">
    <source>
        <dbReference type="EMBL" id="SHJ32329.1"/>
    </source>
</evidence>
<dbReference type="SUPFAM" id="SSF51120">
    <property type="entry name" value="beta-Roll"/>
    <property type="match status" value="2"/>
</dbReference>
<sequence length="1486" mass="154458">MQYRIDATGALSSDGTVNDPHLGGIFDAAGSEVVGANYSGGLGREARLWFTPETSGTYFVSAGVAEGVSPRDGESTYQIRVADADGWDDAPSDATSAVRLDPTEPGSVFQGEIDERNDIDWIGVDATPGVVYRFTMDGGAGIPSGRLDPRLDGIFASDGTMLAPASSGTTASAQGYAFVTSAQTVFAGAASEGDVRDGLYTMSVDTEGFIRLGVGREGFGTINHTGDLDFFQLQLTAGQEYRIDAVGVTARDAHIGGIYGPDGSLLPGTENYSGGLGRDARIWFTPEADGLYTVAAGAAPGVSGDIGGRYRLTVRDEWDSVGTTPGTAGTAELGAPYTGSLDGSRDVDWVGIAMNGGSTYRVTLAGGQSTRGDNLVDVRIDGIYDENGTRLADTISGSGASATALFEAPGTGIYYVAAGSEGETRDGQFDLTVSEETVNRLAVGQSAGGTIDAAGDQDLFTLSLTGGTAYRIDVTGIFDSHIGGIYGPDGALIAGTTNFSGGIGRDARLWFVPEEDGEYILSVGVAPGLAADVGRRYEVSVDDSWDDSAEDPAGAAAIELGSTYDGEIDDDNDVDWIGVLLEAGTLYEATAEGIDSTRSVGSRVLPLNTQIEGIYDVNGVRVADAASGDDSTASQIYLPTQTGTYYVAVAAEGEADNGNYRLSVAPAATATLTLGQPNATYIFEPGGQRWYEAEMEAGTRYRIDSVGGADAHIGGIIGPDGAVVPGTENFSGGIGRDARLFFTPETDGTYYVSAGANPNLESLGRRSYTIEVDDDYDDFADDATTTGTLAPNGALLNGALDEAGDVDWIAVDVTAGGAYQLRIAGGSSTASDADGNILPVDPALGGVFAGDGTQVMPGSSGEGTIVDTSFVAAEDGTLYVAVQGETGQVSGNYTVQLWQDTVPGGTDSTEDLAPGPTLGRFEIAGDQDWYRITLTEGESYGFAAESSGDAPARILGLYDADGTLVPGTDTGGPLRGEAPAAGDYFLAVGAADPALTGTYNVTSLGNDEFSASPALAGTIDVNGFATGRVSPARDRDWFAVDLQAGQSYRVDLEGYRTSGGTLYDPYLYGLFDDEGLYLGFNNDDGGYSLNSRTSMTVAEDGRYYLAAGGYGSFQGTYTLTVTDLADDHGDDNATATILAPDEPISGYIGGVGSVRDLDRFALDVEAGETYLLMLSPAEDLYGLLYPQLRLFTDDTPGALDYDGRLRDAELEFTVQEDTTYFAEVADRFRTQGDGGHFTLVLEQQVFLTGTEDADWLTLPQDGRFIGADGLGGNDMMSFAGLATGIMVDLGAGTVAGGGAALRPGVLALDNIESVTGTSYDDIFRGSDGADRVRALGGRDMIFGSAGRDRIDGGTSNDTLTYMGSEEGVSVSLFRGRGYAGDAAGDQIENVENLTGSFQDDMIWGDNAVNRLDGGYGDDTIVGAGGDDYILAGFGTDVIVFSGNRDEYAITRDGIRTEVEHLNDGVDGTDIIGHAEVLRFADGDFVL</sequence>
<dbReference type="RefSeq" id="WP_073128942.1">
    <property type="nucleotide sequence ID" value="NZ_FQZA01000007.1"/>
</dbReference>
<evidence type="ECO:0008006" key="3">
    <source>
        <dbReference type="Google" id="ProtNLM"/>
    </source>
</evidence>
<dbReference type="Gene3D" id="2.60.120.380">
    <property type="match status" value="10"/>
</dbReference>
<protein>
    <recommendedName>
        <fullName evidence="3">Pre-peptidase C-terminal domain-containing protein</fullName>
    </recommendedName>
</protein>
<proteinExistence type="predicted"/>
<dbReference type="STRING" id="313368.SAMN04488012_107131"/>
<organism evidence="1 2">
    <name type="scientific">Palleronia salina</name>
    <dbReference type="NCBI Taxonomy" id="313368"/>
    <lineage>
        <taxon>Bacteria</taxon>
        <taxon>Pseudomonadati</taxon>
        <taxon>Pseudomonadota</taxon>
        <taxon>Alphaproteobacteria</taxon>
        <taxon>Rhodobacterales</taxon>
        <taxon>Roseobacteraceae</taxon>
        <taxon>Palleronia</taxon>
    </lineage>
</organism>
<reference evidence="1 2" key="1">
    <citation type="submission" date="2016-11" db="EMBL/GenBank/DDBJ databases">
        <authorList>
            <person name="Jaros S."/>
            <person name="Januszkiewicz K."/>
            <person name="Wedrychowicz H."/>
        </authorList>
    </citation>
    <scope>NUCLEOTIDE SEQUENCE [LARGE SCALE GENOMIC DNA]</scope>
    <source>
        <strain evidence="1 2">DSM 26892</strain>
    </source>
</reference>
<dbReference type="Proteomes" id="UP000184040">
    <property type="component" value="Unassembled WGS sequence"/>
</dbReference>
<dbReference type="Gene3D" id="2.150.10.10">
    <property type="entry name" value="Serralysin-like metalloprotease, C-terminal"/>
    <property type="match status" value="1"/>
</dbReference>
<dbReference type="InterPro" id="IPR001343">
    <property type="entry name" value="Hemolysn_Ca-bd"/>
</dbReference>